<keyword evidence="1" id="KW-0808">Transferase</keyword>
<sequence length="105" mass="11297">MADDDIPAGLTRFQAEVARAFSSLAEASEFRLAGGSALAALRLSDRLSRDLDIFSSHGTVDDALDAFLAEIERRGWSVSIVRRAPTFCQMEVGTGQRSGCFSISP</sequence>
<accession>A0ABU8MIF5</accession>
<evidence type="ECO:0000313" key="1">
    <source>
        <dbReference type="EMBL" id="MEJ2866743.1"/>
    </source>
</evidence>
<dbReference type="InterPro" id="IPR014942">
    <property type="entry name" value="AbiEii"/>
</dbReference>
<proteinExistence type="predicted"/>
<reference evidence="1 2" key="1">
    <citation type="submission" date="2024-03" db="EMBL/GenBank/DDBJ databases">
        <title>Actinomycetospora sp. OC33-EN08, a novel actinomycete isolated from wild orchid (Aerides multiflora).</title>
        <authorList>
            <person name="Suriyachadkun C."/>
        </authorList>
    </citation>
    <scope>NUCLEOTIDE SEQUENCE [LARGE SCALE GENOMIC DNA]</scope>
    <source>
        <strain evidence="1 2">OC33-EN08</strain>
    </source>
</reference>
<evidence type="ECO:0000313" key="2">
    <source>
        <dbReference type="Proteomes" id="UP001385809"/>
    </source>
</evidence>
<organism evidence="1 2">
    <name type="scientific">Actinomycetospora aurantiaca</name>
    <dbReference type="NCBI Taxonomy" id="3129233"/>
    <lineage>
        <taxon>Bacteria</taxon>
        <taxon>Bacillati</taxon>
        <taxon>Actinomycetota</taxon>
        <taxon>Actinomycetes</taxon>
        <taxon>Pseudonocardiales</taxon>
        <taxon>Pseudonocardiaceae</taxon>
        <taxon>Actinomycetospora</taxon>
    </lineage>
</organism>
<dbReference type="Proteomes" id="UP001385809">
    <property type="component" value="Unassembled WGS sequence"/>
</dbReference>
<name>A0ABU8MIF5_9PSEU</name>
<dbReference type="GO" id="GO:0016740">
    <property type="term" value="F:transferase activity"/>
    <property type="evidence" value="ECO:0007669"/>
    <property type="project" value="UniProtKB-KW"/>
</dbReference>
<dbReference type="RefSeq" id="WP_337693356.1">
    <property type="nucleotide sequence ID" value="NZ_JBBEGN010000001.1"/>
</dbReference>
<dbReference type="Pfam" id="PF08843">
    <property type="entry name" value="AbiEii"/>
    <property type="match status" value="1"/>
</dbReference>
<protein>
    <submittedName>
        <fullName evidence="1">Nucleotidyl transferase AbiEii/AbiGii toxin family protein</fullName>
    </submittedName>
</protein>
<dbReference type="EMBL" id="JBBEGN010000001">
    <property type="protein sequence ID" value="MEJ2866743.1"/>
    <property type="molecule type" value="Genomic_DNA"/>
</dbReference>
<gene>
    <name evidence="1" type="ORF">WCD74_03145</name>
</gene>
<keyword evidence="2" id="KW-1185">Reference proteome</keyword>
<comment type="caution">
    <text evidence="1">The sequence shown here is derived from an EMBL/GenBank/DDBJ whole genome shotgun (WGS) entry which is preliminary data.</text>
</comment>